<organism evidence="9 10">
    <name type="scientific">Astatotilapia calliptera</name>
    <name type="common">Eastern happy</name>
    <name type="synonym">Chromis callipterus</name>
    <dbReference type="NCBI Taxonomy" id="8154"/>
    <lineage>
        <taxon>Eukaryota</taxon>
        <taxon>Metazoa</taxon>
        <taxon>Chordata</taxon>
        <taxon>Craniata</taxon>
        <taxon>Vertebrata</taxon>
        <taxon>Euteleostomi</taxon>
        <taxon>Actinopterygii</taxon>
        <taxon>Neopterygii</taxon>
        <taxon>Teleostei</taxon>
        <taxon>Neoteleostei</taxon>
        <taxon>Acanthomorphata</taxon>
        <taxon>Ovalentaria</taxon>
        <taxon>Cichlomorphae</taxon>
        <taxon>Cichliformes</taxon>
        <taxon>Cichlidae</taxon>
        <taxon>African cichlids</taxon>
        <taxon>Pseudocrenilabrinae</taxon>
        <taxon>Haplochromini</taxon>
        <taxon>Astatotilapia</taxon>
    </lineage>
</organism>
<dbReference type="RefSeq" id="XP_026017988.1">
    <property type="nucleotide sequence ID" value="XM_026162203.1"/>
</dbReference>
<keyword evidence="6" id="KW-0862">Zinc</keyword>
<name>A0A3P8PBC1_ASTCA</name>
<feature type="compositionally biased region" description="Polar residues" evidence="7">
    <location>
        <begin position="17"/>
        <end position="28"/>
    </location>
</feature>
<proteinExistence type="predicted"/>
<keyword evidence="10" id="KW-1185">Reference proteome</keyword>
<evidence type="ECO:0000256" key="3">
    <source>
        <dbReference type="ARBA" id="ARBA00022737"/>
    </source>
</evidence>
<keyword evidence="2" id="KW-0479">Metal-binding</keyword>
<evidence type="ECO:0000256" key="4">
    <source>
        <dbReference type="ARBA" id="ARBA00022771"/>
    </source>
</evidence>
<reference evidence="9" key="2">
    <citation type="submission" date="2025-08" db="UniProtKB">
        <authorList>
            <consortium name="Ensembl"/>
        </authorList>
    </citation>
    <scope>IDENTIFICATION</scope>
</reference>
<evidence type="ECO:0000256" key="2">
    <source>
        <dbReference type="ARBA" id="ARBA00022723"/>
    </source>
</evidence>
<dbReference type="InterPro" id="IPR044066">
    <property type="entry name" value="TRIAD_supradom"/>
</dbReference>
<dbReference type="AlphaFoldDB" id="A0A3P8PBC1"/>
<evidence type="ECO:0000256" key="7">
    <source>
        <dbReference type="SAM" id="MobiDB-lite"/>
    </source>
</evidence>
<evidence type="ECO:0000313" key="9">
    <source>
        <dbReference type="Ensembl" id="ENSACLP00000014297.1"/>
    </source>
</evidence>
<accession>A0A3P8PBC1</accession>
<dbReference type="GeneTree" id="ENSGT00510000050415"/>
<evidence type="ECO:0000256" key="5">
    <source>
        <dbReference type="ARBA" id="ARBA00022786"/>
    </source>
</evidence>
<evidence type="ECO:0000256" key="1">
    <source>
        <dbReference type="ARBA" id="ARBA00022679"/>
    </source>
</evidence>
<keyword evidence="5" id="KW-0833">Ubl conjugation pathway</keyword>
<feature type="compositionally biased region" description="Basic residues" evidence="7">
    <location>
        <begin position="1"/>
        <end position="16"/>
    </location>
</feature>
<keyword evidence="4" id="KW-0863">Zinc-finger</keyword>
<dbReference type="SUPFAM" id="SSF57850">
    <property type="entry name" value="RING/U-box"/>
    <property type="match status" value="1"/>
</dbReference>
<dbReference type="Bgee" id="ENSACLG00000009749">
    <property type="expression patterns" value="Expressed in ovary"/>
</dbReference>
<dbReference type="CDD" id="cd20336">
    <property type="entry name" value="Rcat_RBR"/>
    <property type="match status" value="1"/>
</dbReference>
<reference evidence="9" key="3">
    <citation type="submission" date="2025-09" db="UniProtKB">
        <authorList>
            <consortium name="Ensembl"/>
        </authorList>
    </citation>
    <scope>IDENTIFICATION</scope>
</reference>
<keyword evidence="3" id="KW-0677">Repeat</keyword>
<dbReference type="GO" id="GO:0016740">
    <property type="term" value="F:transferase activity"/>
    <property type="evidence" value="ECO:0007669"/>
    <property type="project" value="UniProtKB-KW"/>
</dbReference>
<dbReference type="RefSeq" id="XP_026017990.1">
    <property type="nucleotide sequence ID" value="XM_026162205.1"/>
</dbReference>
<dbReference type="GO" id="GO:0008270">
    <property type="term" value="F:zinc ion binding"/>
    <property type="evidence" value="ECO:0007669"/>
    <property type="project" value="UniProtKB-KW"/>
</dbReference>
<dbReference type="GeneID" id="113018810"/>
<sequence>MGLKLSKKKKISHQRSRTPSQDSRSSLTYEEEKCYDPSDFTLTFVDGDDELDFLYEDFKSLRALMSCGHAVTPMSLTNWCLSLLNQGESRFVCGQTECHTEWSFEEVCKMALLTPEEIEYFEKKMFSNSKDVFDVKSCPGCKSSVLRTDFSNLCTECTVCTADLNRTFTFCWQCLREWKGPSPRSNRCENHGCNNKSLETLRKCPDITFQNVEGITGCPSIRACPTCGFLVEHNTTGCKNIFCTRCKLQFCFVCLKMKEECLETSEYYKPCSSGVAPRQTSIPVCQWDDY</sequence>
<protein>
    <recommendedName>
        <fullName evidence="8">RING-type domain-containing protein</fullName>
    </recommendedName>
</protein>
<dbReference type="OrthoDB" id="419317at2759"/>
<dbReference type="OMA" id="RSNRCEN"/>
<feature type="region of interest" description="Disordered" evidence="7">
    <location>
        <begin position="1"/>
        <end position="29"/>
    </location>
</feature>
<dbReference type="PROSITE" id="PS51873">
    <property type="entry name" value="TRIAD"/>
    <property type="match status" value="1"/>
</dbReference>
<dbReference type="Ensembl" id="ENSACLT00000014641.2">
    <property type="protein sequence ID" value="ENSACLP00000014297.1"/>
    <property type="gene ID" value="ENSACLG00000009749.2"/>
</dbReference>
<evidence type="ECO:0000259" key="8">
    <source>
        <dbReference type="PROSITE" id="PS51873"/>
    </source>
</evidence>
<evidence type="ECO:0000313" key="10">
    <source>
        <dbReference type="Proteomes" id="UP000265100"/>
    </source>
</evidence>
<evidence type="ECO:0000256" key="6">
    <source>
        <dbReference type="ARBA" id="ARBA00022833"/>
    </source>
</evidence>
<dbReference type="Gene3D" id="1.20.120.1750">
    <property type="match status" value="1"/>
</dbReference>
<dbReference type="Proteomes" id="UP000265100">
    <property type="component" value="Chromosome 3"/>
</dbReference>
<reference evidence="9" key="1">
    <citation type="submission" date="2018-05" db="EMBL/GenBank/DDBJ databases">
        <authorList>
            <person name="Datahose"/>
        </authorList>
    </citation>
    <scope>NUCLEOTIDE SEQUENCE</scope>
</reference>
<feature type="domain" description="RING-type" evidence="8">
    <location>
        <begin position="47"/>
        <end position="275"/>
    </location>
</feature>
<keyword evidence="1" id="KW-0808">Transferase</keyword>
<dbReference type="STRING" id="8154.ENSACLP00000014297"/>